<reference evidence="1 2" key="1">
    <citation type="submission" date="2019-03" db="EMBL/GenBank/DDBJ databases">
        <title>Single cell metagenomics reveals metabolic interactions within the superorganism composed of flagellate Streblomastix strix and complex community of Bacteroidetes bacteria on its surface.</title>
        <authorList>
            <person name="Treitli S.C."/>
            <person name="Kolisko M."/>
            <person name="Husnik F."/>
            <person name="Keeling P."/>
            <person name="Hampl V."/>
        </authorList>
    </citation>
    <scope>NUCLEOTIDE SEQUENCE [LARGE SCALE GENOMIC DNA]</scope>
    <source>
        <strain evidence="1">ST1C</strain>
    </source>
</reference>
<name>A0A5J4RM85_9EUKA</name>
<feature type="non-terminal residue" evidence="1">
    <location>
        <position position="20"/>
    </location>
</feature>
<proteinExistence type="predicted"/>
<sequence>IQCVQDIVVYRYRAGGAAPT</sequence>
<evidence type="ECO:0000313" key="1">
    <source>
        <dbReference type="EMBL" id="KAA6334662.1"/>
    </source>
</evidence>
<dbReference type="EMBL" id="SNRW01041941">
    <property type="protein sequence ID" value="KAA6334662.1"/>
    <property type="molecule type" value="Genomic_DNA"/>
</dbReference>
<evidence type="ECO:0000313" key="2">
    <source>
        <dbReference type="Proteomes" id="UP000324800"/>
    </source>
</evidence>
<accession>A0A5J4RM85</accession>
<organism evidence="1 2">
    <name type="scientific">Streblomastix strix</name>
    <dbReference type="NCBI Taxonomy" id="222440"/>
    <lineage>
        <taxon>Eukaryota</taxon>
        <taxon>Metamonada</taxon>
        <taxon>Preaxostyla</taxon>
        <taxon>Oxymonadida</taxon>
        <taxon>Streblomastigidae</taxon>
        <taxon>Streblomastix</taxon>
    </lineage>
</organism>
<comment type="caution">
    <text evidence="1">The sequence shown here is derived from an EMBL/GenBank/DDBJ whole genome shotgun (WGS) entry which is preliminary data.</text>
</comment>
<protein>
    <submittedName>
        <fullName evidence="1">Uncharacterized protein</fullName>
    </submittedName>
</protein>
<gene>
    <name evidence="1" type="ORF">EZS28_053040</name>
</gene>
<feature type="non-terminal residue" evidence="1">
    <location>
        <position position="1"/>
    </location>
</feature>
<dbReference type="Proteomes" id="UP000324800">
    <property type="component" value="Unassembled WGS sequence"/>
</dbReference>
<dbReference type="AlphaFoldDB" id="A0A5J4RM85"/>